<dbReference type="PANTHER" id="PTHR24148:SF64">
    <property type="entry name" value="HETEROKARYON INCOMPATIBILITY DOMAIN-CONTAINING PROTEIN"/>
    <property type="match status" value="1"/>
</dbReference>
<organism evidence="3 4">
    <name type="scientific">Cercophora samala</name>
    <dbReference type="NCBI Taxonomy" id="330535"/>
    <lineage>
        <taxon>Eukaryota</taxon>
        <taxon>Fungi</taxon>
        <taxon>Dikarya</taxon>
        <taxon>Ascomycota</taxon>
        <taxon>Pezizomycotina</taxon>
        <taxon>Sordariomycetes</taxon>
        <taxon>Sordariomycetidae</taxon>
        <taxon>Sordariales</taxon>
        <taxon>Lasiosphaeriaceae</taxon>
        <taxon>Cercophora</taxon>
    </lineage>
</organism>
<gene>
    <name evidence="3" type="ORF">QBC41DRAFT_243021</name>
</gene>
<dbReference type="Pfam" id="PF06985">
    <property type="entry name" value="HET"/>
    <property type="match status" value="1"/>
</dbReference>
<dbReference type="InterPro" id="IPR010730">
    <property type="entry name" value="HET"/>
</dbReference>
<evidence type="ECO:0000313" key="3">
    <source>
        <dbReference type="EMBL" id="KAK0672726.1"/>
    </source>
</evidence>
<evidence type="ECO:0000256" key="1">
    <source>
        <dbReference type="SAM" id="MobiDB-lite"/>
    </source>
</evidence>
<sequence>MNDGSPQTTRGVLYGEKTVEWHLLNDKLEEHVTRVRRADAHRPSPKERFIKGATKKSSFTVREQVFNYSRLEEGEIRILKLYKSMEREEPLKADLFKRKLEDGGVDGRYEALSYCWGTDKPTQVIQIRDLNAEAPTKKTSSQGSKQARLRHNWKVVLGAITHTNFWIRRNLYDALKRLRSKYRDVYLWVDAICIDQSEEGEAEKQVQLAMMASIYNTAANVCVWLGEDGSDRAPGAFELIKNMMNYKTFDNLIQDPDKQTAWIQLMDIMKADWFSRRWIIQEIALSREASIHCGEYHIHWDDFADAVSLLTDNIDAMRSRFEPGSFGDVETSSAAILVQTLGNICRKFDGAENKGRIMECLLDVETLVSTLLGFHASFPRDTIYAVLSLAKDFPLEENSEWQHLHQPQLAKIRDQRRQLLEHDLAVLRECKKLLEGKLNEGKEEHEKRIPLLKELRKRKQTGKPASRDRGETEKGLPEEEELKHLLSLEAEDQLQAKDDQYTTWQVQHKSCELREQNLEDKQKRVVNKLPAVSLLPNYQFSPRDLFVAFVTRSIEQSRSLDIICRPWAPKLDDDDGFQELPTWVSCLSKAPYGMLGSLQGRQNGDNLVSSLPHDQRKRYAASATTTAEMKMEIDLRLFWQRDILIQESLKNATREPSGFSFEKSMTPEAENPTQSPPASVLHDTVSGLDSRRKDTRSQPQRLRSSRSIRATSSRASSVNNPHRGRSRQISRSSSVVRSEEMVPDPKSNKTSKQTYHDAPGQSNGTDSCHYPKPSSMDQNCHPAQYPDGNMPVPEPLSSWSPRHWLSGVLSVKGFVLGTVKEQSDVMRGGVVSGEWVHKLGWRKDEDAENRVPDTLWRLLIADRTPQGGRPPQWYKRACLHGLVDGKVSDNYGNIHTAMLGQQDIGELTMRYFKRVGSVIWNRRIFEMDSVDGVLRFCLGPHESRVGDEVCILYGCSVPVLLRKTRQKFYEIIGEAYVHGAMDGEAMGIVGCFPELGQDFKLV</sequence>
<proteinExistence type="predicted"/>
<protein>
    <submittedName>
        <fullName evidence="3">Ankyrin and HET domain protein</fullName>
    </submittedName>
</protein>
<dbReference type="AlphaFoldDB" id="A0AA39ZKP8"/>
<dbReference type="PANTHER" id="PTHR24148">
    <property type="entry name" value="ANKYRIN REPEAT DOMAIN-CONTAINING PROTEIN 39 HOMOLOG-RELATED"/>
    <property type="match status" value="1"/>
</dbReference>
<comment type="caution">
    <text evidence="3">The sequence shown here is derived from an EMBL/GenBank/DDBJ whole genome shotgun (WGS) entry which is preliminary data.</text>
</comment>
<evidence type="ECO:0000259" key="2">
    <source>
        <dbReference type="Pfam" id="PF06985"/>
    </source>
</evidence>
<evidence type="ECO:0000313" key="4">
    <source>
        <dbReference type="Proteomes" id="UP001174997"/>
    </source>
</evidence>
<dbReference type="Pfam" id="PF26639">
    <property type="entry name" value="Het-6_barrel"/>
    <property type="match status" value="1"/>
</dbReference>
<feature type="compositionally biased region" description="Basic and acidic residues" evidence="1">
    <location>
        <begin position="465"/>
        <end position="479"/>
    </location>
</feature>
<feature type="compositionally biased region" description="Low complexity" evidence="1">
    <location>
        <begin position="697"/>
        <end position="717"/>
    </location>
</feature>
<feature type="domain" description="Heterokaryon incompatibility" evidence="2">
    <location>
        <begin position="109"/>
        <end position="282"/>
    </location>
</feature>
<accession>A0AA39ZKP8</accession>
<name>A0AA39ZKP8_9PEZI</name>
<feature type="region of interest" description="Disordered" evidence="1">
    <location>
        <begin position="654"/>
        <end position="788"/>
    </location>
</feature>
<feature type="region of interest" description="Disordered" evidence="1">
    <location>
        <begin position="449"/>
        <end position="479"/>
    </location>
</feature>
<keyword evidence="4" id="KW-1185">Reference proteome</keyword>
<dbReference type="Proteomes" id="UP001174997">
    <property type="component" value="Unassembled WGS sequence"/>
</dbReference>
<dbReference type="InterPro" id="IPR052895">
    <property type="entry name" value="HetReg/Transcr_Mod"/>
</dbReference>
<dbReference type="EMBL" id="JAULSY010000011">
    <property type="protein sequence ID" value="KAK0672726.1"/>
    <property type="molecule type" value="Genomic_DNA"/>
</dbReference>
<reference evidence="3" key="1">
    <citation type="submission" date="2023-06" db="EMBL/GenBank/DDBJ databases">
        <title>Genome-scale phylogeny and comparative genomics of the fungal order Sordariales.</title>
        <authorList>
            <consortium name="Lawrence Berkeley National Laboratory"/>
            <person name="Hensen N."/>
            <person name="Bonometti L."/>
            <person name="Westerberg I."/>
            <person name="Brannstrom I.O."/>
            <person name="Guillou S."/>
            <person name="Cros-Aarteil S."/>
            <person name="Calhoun S."/>
            <person name="Haridas S."/>
            <person name="Kuo A."/>
            <person name="Mondo S."/>
            <person name="Pangilinan J."/>
            <person name="Riley R."/>
            <person name="Labutti K."/>
            <person name="Andreopoulos B."/>
            <person name="Lipzen A."/>
            <person name="Chen C."/>
            <person name="Yanf M."/>
            <person name="Daum C."/>
            <person name="Ng V."/>
            <person name="Clum A."/>
            <person name="Steindorff A."/>
            <person name="Ohm R."/>
            <person name="Martin F."/>
            <person name="Silar P."/>
            <person name="Natvig D."/>
            <person name="Lalanne C."/>
            <person name="Gautier V."/>
            <person name="Ament-Velasquez S.L."/>
            <person name="Kruys A."/>
            <person name="Hutchinson M.I."/>
            <person name="Powell A.J."/>
            <person name="Barry K."/>
            <person name="Miller A.N."/>
            <person name="Grigoriev I.V."/>
            <person name="Debuchy R."/>
            <person name="Gladieux P."/>
            <person name="Thoren M.H."/>
            <person name="Johannesson H."/>
        </authorList>
    </citation>
    <scope>NUCLEOTIDE SEQUENCE</scope>
    <source>
        <strain evidence="3">CBS 307.81</strain>
    </source>
</reference>